<dbReference type="OrthoDB" id="447173at2759"/>
<dbReference type="Pfam" id="PF12781">
    <property type="entry name" value="AAA_9"/>
    <property type="match status" value="1"/>
</dbReference>
<evidence type="ECO:0000259" key="14">
    <source>
        <dbReference type="SMART" id="SM00382"/>
    </source>
</evidence>
<dbReference type="VEuPathDB" id="FungiDB:LELG_02866"/>
<dbReference type="InterPro" id="IPR027417">
    <property type="entry name" value="P-loop_NTPase"/>
</dbReference>
<dbReference type="GO" id="GO:0005524">
    <property type="term" value="F:ATP binding"/>
    <property type="evidence" value="ECO:0007669"/>
    <property type="project" value="UniProtKB-KW"/>
</dbReference>
<comment type="subcellular location">
    <subcellularLocation>
        <location evidence="1">Cytoplasm</location>
        <location evidence="1">Cytoskeleton</location>
    </subcellularLocation>
</comment>
<dbReference type="Pfam" id="PF12780">
    <property type="entry name" value="AAA_8"/>
    <property type="match status" value="1"/>
</dbReference>
<dbReference type="GO" id="GO:0005874">
    <property type="term" value="C:microtubule"/>
    <property type="evidence" value="ECO:0007669"/>
    <property type="project" value="UniProtKB-KW"/>
</dbReference>
<evidence type="ECO:0000256" key="3">
    <source>
        <dbReference type="ARBA" id="ARBA00022197"/>
    </source>
</evidence>
<dbReference type="Pfam" id="PF12775">
    <property type="entry name" value="AAA_7"/>
    <property type="match status" value="1"/>
</dbReference>
<dbReference type="EMBL" id="CH981526">
    <property type="protein sequence ID" value="EDK44687.1"/>
    <property type="molecule type" value="Genomic_DNA"/>
</dbReference>
<dbReference type="GO" id="GO:0007097">
    <property type="term" value="P:nuclear migration"/>
    <property type="evidence" value="ECO:0007669"/>
    <property type="project" value="UniProtKB-ARBA"/>
</dbReference>
<dbReference type="Gene3D" id="1.10.8.1220">
    <property type="match status" value="1"/>
</dbReference>
<dbReference type="SUPFAM" id="SSF52540">
    <property type="entry name" value="P-loop containing nucleoside triphosphate hydrolases"/>
    <property type="match status" value="2"/>
</dbReference>
<keyword evidence="11" id="KW-0206">Cytoskeleton</keyword>
<dbReference type="KEGG" id="lel:PVL30_003703"/>
<dbReference type="eggNOG" id="KOG3595">
    <property type="taxonomic scope" value="Eukaryota"/>
</dbReference>
<dbReference type="OMA" id="LWANECT"/>
<evidence type="ECO:0000256" key="11">
    <source>
        <dbReference type="ARBA" id="ARBA00023212"/>
    </source>
</evidence>
<dbReference type="Gene3D" id="1.20.920.30">
    <property type="match status" value="1"/>
</dbReference>
<dbReference type="GO" id="GO:0051959">
    <property type="term" value="F:dynein light intermediate chain binding"/>
    <property type="evidence" value="ECO:0007669"/>
    <property type="project" value="InterPro"/>
</dbReference>
<name>A5DZS9_LODEL</name>
<dbReference type="Gene3D" id="1.20.920.20">
    <property type="match status" value="1"/>
</dbReference>
<evidence type="ECO:0000256" key="8">
    <source>
        <dbReference type="ARBA" id="ARBA00023017"/>
    </source>
</evidence>
<dbReference type="Pfam" id="PF12777">
    <property type="entry name" value="MT"/>
    <property type="match status" value="1"/>
</dbReference>
<dbReference type="PANTHER" id="PTHR45703:SF36">
    <property type="entry name" value="DYNEIN HEAVY CHAIN, CYTOPLASMIC"/>
    <property type="match status" value="1"/>
</dbReference>
<dbReference type="Pfam" id="PF18198">
    <property type="entry name" value="AAA_lid_11"/>
    <property type="match status" value="1"/>
</dbReference>
<evidence type="ECO:0000256" key="9">
    <source>
        <dbReference type="ARBA" id="ARBA00023054"/>
    </source>
</evidence>
<accession>A5DZS9</accession>
<dbReference type="Gene3D" id="3.40.50.300">
    <property type="entry name" value="P-loop containing nucleotide triphosphate hydrolases"/>
    <property type="match status" value="3"/>
</dbReference>
<dbReference type="InterPro" id="IPR054354">
    <property type="entry name" value="DYNC2H1-like_lid"/>
</dbReference>
<dbReference type="HOGENOM" id="CLU_000038_3_1_1"/>
<evidence type="ECO:0000313" key="16">
    <source>
        <dbReference type="Proteomes" id="UP000001996"/>
    </source>
</evidence>
<dbReference type="Gene3D" id="1.10.8.720">
    <property type="entry name" value="Region D6 of dynein motor"/>
    <property type="match status" value="1"/>
</dbReference>
<dbReference type="GeneID" id="5233127"/>
<evidence type="ECO:0000256" key="13">
    <source>
        <dbReference type="SAM" id="Coils"/>
    </source>
</evidence>
<dbReference type="GO" id="GO:0008569">
    <property type="term" value="F:minus-end-directed microtubule motor activity"/>
    <property type="evidence" value="ECO:0007669"/>
    <property type="project" value="InterPro"/>
</dbReference>
<evidence type="ECO:0000256" key="1">
    <source>
        <dbReference type="ARBA" id="ARBA00004245"/>
    </source>
</evidence>
<keyword evidence="4" id="KW-0963">Cytoplasm</keyword>
<evidence type="ECO:0000256" key="2">
    <source>
        <dbReference type="ARBA" id="ARBA00008887"/>
    </source>
</evidence>
<dbReference type="Gene3D" id="6.10.140.1060">
    <property type="match status" value="1"/>
</dbReference>
<dbReference type="GO" id="GO:0030286">
    <property type="term" value="C:dynein complex"/>
    <property type="evidence" value="ECO:0007669"/>
    <property type="project" value="UniProtKB-KW"/>
</dbReference>
<dbReference type="Pfam" id="PF22597">
    <property type="entry name" value="DYN_lid"/>
    <property type="match status" value="1"/>
</dbReference>
<keyword evidence="7" id="KW-0067">ATP-binding</keyword>
<keyword evidence="9 13" id="KW-0175">Coiled coil</keyword>
<dbReference type="InterPro" id="IPR024743">
    <property type="entry name" value="Dynein_HC_stalk"/>
</dbReference>
<dbReference type="InterPro" id="IPR035706">
    <property type="entry name" value="AAA_9"/>
</dbReference>
<feature type="coiled-coil region" evidence="13">
    <location>
        <begin position="933"/>
        <end position="960"/>
    </location>
</feature>
<dbReference type="GO" id="GO:0045505">
    <property type="term" value="F:dynein intermediate chain binding"/>
    <property type="evidence" value="ECO:0007669"/>
    <property type="project" value="InterPro"/>
</dbReference>
<dbReference type="InterPro" id="IPR024317">
    <property type="entry name" value="Dynein_heavy_chain_D4_dom"/>
</dbReference>
<dbReference type="Pfam" id="PF03028">
    <property type="entry name" value="Dynein_heavy"/>
    <property type="match status" value="1"/>
</dbReference>
<dbReference type="Proteomes" id="UP000001996">
    <property type="component" value="Unassembled WGS sequence"/>
</dbReference>
<evidence type="ECO:0000256" key="7">
    <source>
        <dbReference type="ARBA" id="ARBA00022840"/>
    </source>
</evidence>
<dbReference type="InterPro" id="IPR042219">
    <property type="entry name" value="AAA_lid_11_sf"/>
</dbReference>
<keyword evidence="5" id="KW-0493">Microtubule</keyword>
<comment type="similarity">
    <text evidence="2">Belongs to the dynein heavy chain family.</text>
</comment>
<keyword evidence="10" id="KW-0505">Motor protein</keyword>
<evidence type="ECO:0000313" key="15">
    <source>
        <dbReference type="EMBL" id="EDK44687.1"/>
    </source>
</evidence>
<dbReference type="CDD" id="cd00009">
    <property type="entry name" value="AAA"/>
    <property type="match status" value="1"/>
</dbReference>
<keyword evidence="6" id="KW-0547">Nucleotide-binding</keyword>
<keyword evidence="16" id="KW-1185">Reference proteome</keyword>
<dbReference type="InParanoid" id="A5DZS9"/>
<dbReference type="InterPro" id="IPR003593">
    <property type="entry name" value="AAA+_ATPase"/>
</dbReference>
<evidence type="ECO:0000256" key="10">
    <source>
        <dbReference type="ARBA" id="ARBA00023175"/>
    </source>
</evidence>
<dbReference type="InterPro" id="IPR026983">
    <property type="entry name" value="DHC"/>
</dbReference>
<dbReference type="FunFam" id="1.20.920.20:FF:000002">
    <property type="entry name" value="Cytoplasmic dynein 1 heavy chain"/>
    <property type="match status" value="1"/>
</dbReference>
<evidence type="ECO:0000256" key="4">
    <source>
        <dbReference type="ARBA" id="ARBA00022490"/>
    </source>
</evidence>
<evidence type="ECO:0000256" key="6">
    <source>
        <dbReference type="ARBA" id="ARBA00022741"/>
    </source>
</evidence>
<dbReference type="InterPro" id="IPR004273">
    <property type="entry name" value="Dynein_heavy_D6_P-loop"/>
</dbReference>
<dbReference type="SMART" id="SM00382">
    <property type="entry name" value="AAA"/>
    <property type="match status" value="1"/>
</dbReference>
<dbReference type="Gene3D" id="1.10.472.130">
    <property type="match status" value="1"/>
</dbReference>
<dbReference type="GO" id="GO:0072384">
    <property type="term" value="P:organelle transport along microtubule"/>
    <property type="evidence" value="ECO:0007669"/>
    <property type="project" value="UniProtKB-ARBA"/>
</dbReference>
<feature type="domain" description="AAA+ ATPase" evidence="14">
    <location>
        <begin position="91"/>
        <end position="244"/>
    </location>
</feature>
<dbReference type="PANTHER" id="PTHR45703">
    <property type="entry name" value="DYNEIN HEAVY CHAIN"/>
    <property type="match status" value="1"/>
</dbReference>
<evidence type="ECO:0000256" key="12">
    <source>
        <dbReference type="ARBA" id="ARBA00033439"/>
    </source>
</evidence>
<dbReference type="STRING" id="379508.A5DZS9"/>
<sequence>MWSFTGDSNLDGKKRFETCLKKSPVFSTLQLPPDLTFNYELTHAKQRWISLGDKLGPPLNLQPDDINDPNLVIPTEDTVKHESLLHSLLVTHTPLLLCGPPGAGKTMTLLKAIAKAPHLTILSLNFSKETTAQSLIASLENACTYKTINGQKHLLPKLENKWLVVFCDEINLPRRDQFGTQKVTSLLTLMIEKRGFWHPRDYLWVSLEKIQFVGACNPPTDAGRYDLDVQFLRHVCLIMVDHPTKGPMTRIYETMHNAILKLCPSLRVHSSQLTSASIEIYEASKAHFASKVGPEHVYSPRELTRWCRGILHALKRGRYLQLPELMRLWYHEGLRLFFDRLADEEQRKWVIKLFREVSHRHFPVIDFDKCYKEPVLFSDWLSREYQSVEEAELTKFVLERLRVYNEEETDIQLVLHSTLLDHILRIDRVLKQPQGHLILVGPHASGKRAISKFAAWINGLTVEQLSVRRGFTLDNFDDFLRKILLRCLEGEKLCVLIDEASVVEASFIERMNTLLANAEIPGLFEGEDKTILMNRCFEKTLALGLSLETDAELYKWFSSQLSQNLHIVFLVPDSTDSTNLIVISSPALLNRCVLNWMGDWSIDAYYSVGNALLEGVSSLYDYSDINSTRIDGSKENPNKSLKSLVLNVLIEIHRGFSTITSAINSLFPITKQVYPGQFVKFVETFAQLCIQKLSELDDRNRHLILGYQKIKETVSQVAKLKKDLVEKEKQLLQKNSEARKMLDKMLVDQNEAERKQELSVDIQAELEKQELEINSRKAIAEKELKLAEPAILHAQRGVQDIKKQHLTEIRSMANPPHAVKLTMEAVCILLGYNVSTWRDVQLAVRSEDFIPNIVNFDCEEVVTNELQEYMEVHYLARDDFTFEAVHRASKACGPLLNWVRAQLAYSKVLSDVEPLREEAAILEQRSIKSKAQLIAIRQMIEELETKIEEYKGNYSDIIREVEMIKIESASVEEKITRSTLLIESLHLELTRWKDSIDLFAKESDEIHGNAVLAAAFVSYAGPLDEKGRNKVLKVWKEKLSHAGIKCDENLIISEYLVGVSTLENHLQNGLTDDELNKANFALLEKAILPIIIDPSGTAADVFISSLEILIKRTKFMSNSFFNDLENALRFGLTLLIEDCEYYDPIVDQVIRKETKRRGGRVLVRVGDDWIDLHSKFRLVLMTKRTQVNLPNFIFARAGLVNYSITSGNLENRAIDLALTKRSPELAVQRTELLFAKGKYQVQLLKLEDSLLELLSLTSTGILENDKVLGHLERLKKESLSLSEKLGKADEIMFEILHVRSRFETIAEVSVTIFQCLAQLKNISSFYEITSHDFFLAFEETMSTTFSFEQEKEVETYFERAFCSQLYNNFSPSLAFKDKFVCSLLMTIVVKCRQYGVSFEQLLTYLSLQASNDTLVLMDPKIIDLETNSELKKDVLRVFEGHIANLQLSKLDIFLPISKWTSELRPFGESYESEWTLEKWVHDKLCHLFIMTTSNDFDATYKILDLAENEQEVDCTVISMGSSESSILATAKLKEISSTGKWLIIQNVHMFPSWLLELENFLNHTNMPQSSKIFLTCDQQSNIPDTLIRLGKVYYFENDGDFRRSFMDTFKMVPSSVLETSQMHRHVFLLLTWFHRMIMEILEYCPFVFKKRYDINESDFQASVNIFTVFLGHFGELDDNIWELIRFSLINNIYGAKVEDVEDKSQIAKLVQRLFIAESLDSDFQLVSSVNDSKDDDNVNDTTNNNDYASQTITMWTATSSTEDCFEWIRNLPESIPLSWLELQEDLKNVKRDAIAKEALNSICNFENI</sequence>
<reference evidence="15 16" key="1">
    <citation type="journal article" date="2009" name="Nature">
        <title>Evolution of pathogenicity and sexual reproduction in eight Candida genomes.</title>
        <authorList>
            <person name="Butler G."/>
            <person name="Rasmussen M.D."/>
            <person name="Lin M.F."/>
            <person name="Santos M.A."/>
            <person name="Sakthikumar S."/>
            <person name="Munro C.A."/>
            <person name="Rheinbay E."/>
            <person name="Grabherr M."/>
            <person name="Forche A."/>
            <person name="Reedy J.L."/>
            <person name="Agrafioti I."/>
            <person name="Arnaud M.B."/>
            <person name="Bates S."/>
            <person name="Brown A.J."/>
            <person name="Brunke S."/>
            <person name="Costanzo M.C."/>
            <person name="Fitzpatrick D.A."/>
            <person name="de Groot P.W."/>
            <person name="Harris D."/>
            <person name="Hoyer L.L."/>
            <person name="Hube B."/>
            <person name="Klis F.M."/>
            <person name="Kodira C."/>
            <person name="Lennard N."/>
            <person name="Logue M.E."/>
            <person name="Martin R."/>
            <person name="Neiman A.M."/>
            <person name="Nikolaou E."/>
            <person name="Quail M.A."/>
            <person name="Quinn J."/>
            <person name="Santos M.C."/>
            <person name="Schmitzberger F.F."/>
            <person name="Sherlock G."/>
            <person name="Shah P."/>
            <person name="Silverstein K.A."/>
            <person name="Skrzypek M.S."/>
            <person name="Soll D."/>
            <person name="Staggs R."/>
            <person name="Stansfield I."/>
            <person name="Stumpf M.P."/>
            <person name="Sudbery P.E."/>
            <person name="Srikantha T."/>
            <person name="Zeng Q."/>
            <person name="Berman J."/>
            <person name="Berriman M."/>
            <person name="Heitman J."/>
            <person name="Gow N.A."/>
            <person name="Lorenz M.C."/>
            <person name="Birren B.W."/>
            <person name="Kellis M."/>
            <person name="Cuomo C.A."/>
        </authorList>
    </citation>
    <scope>NUCLEOTIDE SEQUENCE [LARGE SCALE GENOMIC DNA]</scope>
    <source>
        <strain evidence="16">ATCC 11503 / BCRC 21390 / CBS 2605 / JCM 1781 / NBRC 1676 / NRRL YB-4239</strain>
    </source>
</reference>
<feature type="coiled-coil region" evidence="13">
    <location>
        <begin position="710"/>
        <end position="772"/>
    </location>
</feature>
<evidence type="ECO:0000256" key="5">
    <source>
        <dbReference type="ARBA" id="ARBA00022701"/>
    </source>
</evidence>
<proteinExistence type="inferred from homology"/>
<dbReference type="InterPro" id="IPR041658">
    <property type="entry name" value="AAA_lid_11"/>
</dbReference>
<protein>
    <recommendedName>
        <fullName evidence="3">Dynein heavy chain, cytoplasmic</fullName>
    </recommendedName>
    <alternativeName>
        <fullName evidence="12">Dynein heavy chain, cytosolic</fullName>
    </alternativeName>
</protein>
<organism evidence="15 16">
    <name type="scientific">Lodderomyces elongisporus (strain ATCC 11503 / CBS 2605 / JCM 1781 / NBRC 1676 / NRRL YB-4239)</name>
    <name type="common">Yeast</name>
    <name type="synonym">Saccharomyces elongisporus</name>
    <dbReference type="NCBI Taxonomy" id="379508"/>
    <lineage>
        <taxon>Eukaryota</taxon>
        <taxon>Fungi</taxon>
        <taxon>Dikarya</taxon>
        <taxon>Ascomycota</taxon>
        <taxon>Saccharomycotina</taxon>
        <taxon>Pichiomycetes</taxon>
        <taxon>Debaryomycetaceae</taxon>
        <taxon>Candida/Lodderomyces clade</taxon>
        <taxon>Lodderomyces</taxon>
    </lineage>
</organism>
<gene>
    <name evidence="15" type="ORF">LELG_02866</name>
</gene>
<keyword evidence="8" id="KW-0243">Dynein</keyword>